<dbReference type="Proteomes" id="UP000422221">
    <property type="component" value="Unassembled WGS sequence"/>
</dbReference>
<organism evidence="2 3">
    <name type="scientific">Bacteroides salyersiae</name>
    <dbReference type="NCBI Taxonomy" id="291644"/>
    <lineage>
        <taxon>Bacteria</taxon>
        <taxon>Pseudomonadati</taxon>
        <taxon>Bacteroidota</taxon>
        <taxon>Bacteroidia</taxon>
        <taxon>Bacteroidales</taxon>
        <taxon>Bacteroidaceae</taxon>
        <taxon>Bacteroides</taxon>
    </lineage>
</organism>
<evidence type="ECO:0000313" key="3">
    <source>
        <dbReference type="Proteomes" id="UP000422221"/>
    </source>
</evidence>
<evidence type="ECO:0000256" key="1">
    <source>
        <dbReference type="SAM" id="Phobius"/>
    </source>
</evidence>
<feature type="transmembrane region" description="Helical" evidence="1">
    <location>
        <begin position="203"/>
        <end position="229"/>
    </location>
</feature>
<name>A0A7J4XIH9_9BACE</name>
<keyword evidence="1" id="KW-0472">Membrane</keyword>
<feature type="transmembrane region" description="Helical" evidence="1">
    <location>
        <begin position="345"/>
        <end position="362"/>
    </location>
</feature>
<comment type="caution">
    <text evidence="2">The sequence shown here is derived from an EMBL/GenBank/DDBJ whole genome shotgun (WGS) entry which is preliminary data.</text>
</comment>
<sequence length="417" mass="49374">MKGLMKRNLFQLEINRDIAKKVFLFLISPFLGFLVALKRMNTRSSFTVFFLFAVFFGMCFTTSVGKDELNRGDAAAYRYRFEQYRYFNAADISDVFQGFTSMQDSKTRDIYVPLMSFAVAKVSENYHVFFAFLAMVMSVFMLLSFKFLVGEEAFKYSWVCLLLAYFFIRGNGIFNINGCRFWTASWIAIYCNFQLFRNGNRKYLALALLTPMVHSSYWFYLIMLALVYVSGKFTRFWKIAFFVSFFISSVSMQLLQDLSDYLPPALQFLVDRYTDDFEEKGNLYQVLRRLYTLVGNIYLVYMMYLFMKNENGIVQNPKTRFLYQFLLVWMAVIFFVMPIPSLGARYLKLAMPVIAYIWLVAFESRGMYRNVIKIFPLFFMMVIYEEFTGYISHSVYSDFYYTSPIYQIYKYLILGVE</sequence>
<protein>
    <recommendedName>
        <fullName evidence="4">EpsG family protein</fullName>
    </recommendedName>
</protein>
<dbReference type="InterPro" id="IPR049458">
    <property type="entry name" value="EpsG-like"/>
</dbReference>
<keyword evidence="1" id="KW-0812">Transmembrane</keyword>
<dbReference type="Pfam" id="PF14897">
    <property type="entry name" value="EpsG"/>
    <property type="match status" value="1"/>
</dbReference>
<dbReference type="AlphaFoldDB" id="A0A7J4XIH9"/>
<evidence type="ECO:0008006" key="4">
    <source>
        <dbReference type="Google" id="ProtNLM"/>
    </source>
</evidence>
<keyword evidence="1" id="KW-1133">Transmembrane helix</keyword>
<reference evidence="2 3" key="1">
    <citation type="journal article" date="2019" name="Nat. Med.">
        <title>A library of human gut bacterial isolates paired with longitudinal multiomics data enables mechanistic microbiome research.</title>
        <authorList>
            <person name="Poyet M."/>
            <person name="Groussin M."/>
            <person name="Gibbons S.M."/>
            <person name="Avila-Pacheco J."/>
            <person name="Jiang X."/>
            <person name="Kearney S.M."/>
            <person name="Perrotta A.R."/>
            <person name="Berdy B."/>
            <person name="Zhao S."/>
            <person name="Lieberman T.D."/>
            <person name="Swanson P.K."/>
            <person name="Smith M."/>
            <person name="Roesemann S."/>
            <person name="Alexander J.E."/>
            <person name="Rich S.A."/>
            <person name="Livny J."/>
            <person name="Vlamakis H."/>
            <person name="Clish C."/>
            <person name="Bullock K."/>
            <person name="Deik A."/>
            <person name="Scott J."/>
            <person name="Pierce K.A."/>
            <person name="Xavier R.J."/>
            <person name="Alm E.J."/>
        </authorList>
    </citation>
    <scope>NUCLEOTIDE SEQUENCE [LARGE SCALE GENOMIC DNA]</scope>
    <source>
        <strain evidence="2 3">BIOML-A10</strain>
    </source>
</reference>
<proteinExistence type="predicted"/>
<gene>
    <name evidence="2" type="ORF">F3F73_11320</name>
</gene>
<feature type="transmembrane region" description="Helical" evidence="1">
    <location>
        <begin position="155"/>
        <end position="174"/>
    </location>
</feature>
<feature type="transmembrane region" description="Helical" evidence="1">
    <location>
        <begin position="236"/>
        <end position="255"/>
    </location>
</feature>
<accession>A0A7J4XIH9</accession>
<feature type="transmembrane region" description="Helical" evidence="1">
    <location>
        <begin position="46"/>
        <end position="64"/>
    </location>
</feature>
<evidence type="ECO:0000313" key="2">
    <source>
        <dbReference type="EMBL" id="KAA3765161.1"/>
    </source>
</evidence>
<feature type="transmembrane region" description="Helical" evidence="1">
    <location>
        <begin position="374"/>
        <end position="392"/>
    </location>
</feature>
<feature type="transmembrane region" description="Helical" evidence="1">
    <location>
        <begin position="319"/>
        <end position="339"/>
    </location>
</feature>
<dbReference type="EMBL" id="VWMK01000010">
    <property type="protein sequence ID" value="KAA3765161.1"/>
    <property type="molecule type" value="Genomic_DNA"/>
</dbReference>
<feature type="transmembrane region" description="Helical" evidence="1">
    <location>
        <begin position="290"/>
        <end position="307"/>
    </location>
</feature>
<feature type="transmembrane region" description="Helical" evidence="1">
    <location>
        <begin position="128"/>
        <end position="149"/>
    </location>
</feature>